<feature type="compositionally biased region" description="Low complexity" evidence="1">
    <location>
        <begin position="211"/>
        <end position="223"/>
    </location>
</feature>
<proteinExistence type="predicted"/>
<feature type="compositionally biased region" description="Polar residues" evidence="1">
    <location>
        <begin position="38"/>
        <end position="49"/>
    </location>
</feature>
<feature type="non-terminal residue" evidence="2">
    <location>
        <position position="310"/>
    </location>
</feature>
<gene>
    <name evidence="2" type="ORF">EGW08_007875</name>
</gene>
<feature type="non-terminal residue" evidence="2">
    <location>
        <position position="1"/>
    </location>
</feature>
<accession>A0A3S1BMM2</accession>
<evidence type="ECO:0000313" key="3">
    <source>
        <dbReference type="Proteomes" id="UP000271974"/>
    </source>
</evidence>
<keyword evidence="3" id="KW-1185">Reference proteome</keyword>
<dbReference type="STRING" id="188477.A0A3S1BMM2"/>
<evidence type="ECO:0000313" key="2">
    <source>
        <dbReference type="EMBL" id="RUS84343.1"/>
    </source>
</evidence>
<organism evidence="2 3">
    <name type="scientific">Elysia chlorotica</name>
    <name type="common">Eastern emerald elysia</name>
    <name type="synonym">Sea slug</name>
    <dbReference type="NCBI Taxonomy" id="188477"/>
    <lineage>
        <taxon>Eukaryota</taxon>
        <taxon>Metazoa</taxon>
        <taxon>Spiralia</taxon>
        <taxon>Lophotrochozoa</taxon>
        <taxon>Mollusca</taxon>
        <taxon>Gastropoda</taxon>
        <taxon>Heterobranchia</taxon>
        <taxon>Euthyneura</taxon>
        <taxon>Panpulmonata</taxon>
        <taxon>Sacoglossa</taxon>
        <taxon>Placobranchoidea</taxon>
        <taxon>Plakobranchidae</taxon>
        <taxon>Elysia</taxon>
    </lineage>
</organism>
<evidence type="ECO:0008006" key="4">
    <source>
        <dbReference type="Google" id="ProtNLM"/>
    </source>
</evidence>
<feature type="compositionally biased region" description="Basic and acidic residues" evidence="1">
    <location>
        <begin position="76"/>
        <end position="86"/>
    </location>
</feature>
<feature type="region of interest" description="Disordered" evidence="1">
    <location>
        <begin position="1"/>
        <end position="109"/>
    </location>
</feature>
<feature type="compositionally biased region" description="Basic residues" evidence="1">
    <location>
        <begin position="58"/>
        <end position="68"/>
    </location>
</feature>
<protein>
    <recommendedName>
        <fullName evidence="4">Cyclic nucleotide-binding domain-containing protein</fullName>
    </recommendedName>
</protein>
<dbReference type="Proteomes" id="UP000271974">
    <property type="component" value="Unassembled WGS sequence"/>
</dbReference>
<evidence type="ECO:0000256" key="1">
    <source>
        <dbReference type="SAM" id="MobiDB-lite"/>
    </source>
</evidence>
<feature type="compositionally biased region" description="Acidic residues" evidence="1">
    <location>
        <begin position="224"/>
        <end position="237"/>
    </location>
</feature>
<dbReference type="EMBL" id="RQTK01000208">
    <property type="protein sequence ID" value="RUS84343.1"/>
    <property type="molecule type" value="Genomic_DNA"/>
</dbReference>
<dbReference type="AlphaFoldDB" id="A0A3S1BMM2"/>
<reference evidence="2 3" key="1">
    <citation type="submission" date="2019-01" db="EMBL/GenBank/DDBJ databases">
        <title>A draft genome assembly of the solar-powered sea slug Elysia chlorotica.</title>
        <authorList>
            <person name="Cai H."/>
            <person name="Li Q."/>
            <person name="Fang X."/>
            <person name="Li J."/>
            <person name="Curtis N.E."/>
            <person name="Altenburger A."/>
            <person name="Shibata T."/>
            <person name="Feng M."/>
            <person name="Maeda T."/>
            <person name="Schwartz J.A."/>
            <person name="Shigenobu S."/>
            <person name="Lundholm N."/>
            <person name="Nishiyama T."/>
            <person name="Yang H."/>
            <person name="Hasebe M."/>
            <person name="Li S."/>
            <person name="Pierce S.K."/>
            <person name="Wang J."/>
        </authorList>
    </citation>
    <scope>NUCLEOTIDE SEQUENCE [LARGE SCALE GENOMIC DNA]</scope>
    <source>
        <strain evidence="2">EC2010</strain>
        <tissue evidence="2">Whole organism of an adult</tissue>
    </source>
</reference>
<feature type="compositionally biased region" description="Polar residues" evidence="1">
    <location>
        <begin position="10"/>
        <end position="29"/>
    </location>
</feature>
<name>A0A3S1BMM2_ELYCH</name>
<feature type="region of interest" description="Disordered" evidence="1">
    <location>
        <begin position="204"/>
        <end position="237"/>
    </location>
</feature>
<comment type="caution">
    <text evidence="2">The sequence shown here is derived from an EMBL/GenBank/DDBJ whole genome shotgun (WGS) entry which is preliminary data.</text>
</comment>
<sequence>HGSATPPSRVGSTSPASTRRTGSPNSHRAPSTAPARDNVTSPASSTGSFHDNRAGSTPHRKSRRRGKLSVHFAGLDLKDDSKDRKLGGGGSTPGHGSNSFTDRKPDTNRKTRHQLVLSDLNLNSTSLSQSSARIKFEAGLAQEKHLAEIDKIFTKKHILPAIKKIAPQRKLSAAVPARFSTDTDRPALTLRRGSDAQSASILRPHRLSTGVQPPALPQVLVQPPEEDGEGEEGEEVKEEMKKAPSGEKIFIEVAHLEEGDVFGLEHVLLGNISDVTSCSLVSAGAEVVLINKKFFQKHLTEETAKDIREK</sequence>